<dbReference type="Pfam" id="PF25869">
    <property type="entry name" value="3HB_CusB"/>
    <property type="match status" value="1"/>
</dbReference>
<evidence type="ECO:0000259" key="4">
    <source>
        <dbReference type="Pfam" id="PF25919"/>
    </source>
</evidence>
<evidence type="ECO:0008006" key="9">
    <source>
        <dbReference type="Google" id="ProtNLM"/>
    </source>
</evidence>
<feature type="region of interest" description="Disordered" evidence="2">
    <location>
        <begin position="173"/>
        <end position="204"/>
    </location>
</feature>
<dbReference type="InterPro" id="IPR058792">
    <property type="entry name" value="Beta-barrel_RND_2"/>
</dbReference>
<proteinExistence type="predicted"/>
<dbReference type="Pfam" id="PF25954">
    <property type="entry name" value="Beta-barrel_RND_2"/>
    <property type="match status" value="1"/>
</dbReference>
<dbReference type="Gene3D" id="2.40.30.170">
    <property type="match status" value="1"/>
</dbReference>
<comment type="caution">
    <text evidence="7">The sequence shown here is derived from an EMBL/GenBank/DDBJ whole genome shotgun (WGS) entry which is preliminary data.</text>
</comment>
<dbReference type="Pfam" id="PF25975">
    <property type="entry name" value="CzcB_C"/>
    <property type="match status" value="1"/>
</dbReference>
<feature type="domain" description="CzcB-like C-terminal circularly permuted SH3-like" evidence="6">
    <location>
        <begin position="320"/>
        <end position="377"/>
    </location>
</feature>
<dbReference type="InterPro" id="IPR058790">
    <property type="entry name" value="BSH_CusB"/>
</dbReference>
<protein>
    <recommendedName>
        <fullName evidence="9">RND efflux pump membrane fusion protein barrel-sandwich domain-containing protein</fullName>
    </recommendedName>
</protein>
<dbReference type="Gene3D" id="2.40.420.20">
    <property type="match status" value="1"/>
</dbReference>
<accession>A0ABP9FWZ2</accession>
<dbReference type="Gene3D" id="6.10.140.730">
    <property type="match status" value="1"/>
</dbReference>
<reference evidence="8" key="1">
    <citation type="journal article" date="2019" name="Int. J. Syst. Evol. Microbiol.">
        <title>The Global Catalogue of Microorganisms (GCM) 10K type strain sequencing project: providing services to taxonomists for standard genome sequencing and annotation.</title>
        <authorList>
            <consortium name="The Broad Institute Genomics Platform"/>
            <consortium name="The Broad Institute Genome Sequencing Center for Infectious Disease"/>
            <person name="Wu L."/>
            <person name="Ma J."/>
        </authorList>
    </citation>
    <scope>NUCLEOTIDE SEQUENCE [LARGE SCALE GENOMIC DNA]</scope>
    <source>
        <strain evidence="8">JCM 18283</strain>
    </source>
</reference>
<feature type="domain" description="CusB-like three alpha-helical bundle" evidence="3">
    <location>
        <begin position="98"/>
        <end position="145"/>
    </location>
</feature>
<evidence type="ECO:0000256" key="1">
    <source>
        <dbReference type="ARBA" id="ARBA00022448"/>
    </source>
</evidence>
<keyword evidence="1" id="KW-0813">Transport</keyword>
<gene>
    <name evidence="7" type="ORF">GCM10023313_24590</name>
</gene>
<dbReference type="PANTHER" id="PTHR30097">
    <property type="entry name" value="CATION EFFLUX SYSTEM PROTEIN CUSB"/>
    <property type="match status" value="1"/>
</dbReference>
<evidence type="ECO:0000259" key="3">
    <source>
        <dbReference type="Pfam" id="PF25869"/>
    </source>
</evidence>
<feature type="domain" description="CusB-like barrel-sandwich hybrid" evidence="4">
    <location>
        <begin position="63"/>
        <end position="160"/>
    </location>
</feature>
<feature type="domain" description="CusB-like beta-barrel" evidence="5">
    <location>
        <begin position="239"/>
        <end position="312"/>
    </location>
</feature>
<dbReference type="EMBL" id="BAABJI010000002">
    <property type="protein sequence ID" value="GAA4919942.1"/>
    <property type="molecule type" value="Genomic_DNA"/>
</dbReference>
<evidence type="ECO:0000256" key="2">
    <source>
        <dbReference type="SAM" id="MobiDB-lite"/>
    </source>
</evidence>
<sequence length="391" mass="42120">MDLVKKSGSEKDTLQVPADLASLIKSPNGTVVSNIDIISPEEKTMQDSLIAPGVITYDTRRQNVVAARFGGRIEKLYLKYQYQPVSKGQLVAEIYSPELVTAQRELLYILKTDKDNQSLISGAVQKLKLLGVTSQQVNTLMRTGREYYRFPLYSPYTGYLVGASAPAPRAMNQPAAAATAEDDGMNNSGGMGTSGGGMSSGTTSAAAINTAQPGTGLLQEGGYVSAGQTLFNIINPSELWAEINISTSQAASFNKNARVMVIADDGKKTQGRIELIQPFYDQGSTFTKVRISLNNSSRNLRIGQLIKASVEGKPIPGLWIPSSALLDLGTRRVAFVRKNHALSPVPVTGGAEVLNWVQIRRGLAANDEVAANAQFLVDSESFIETKEENKE</sequence>
<keyword evidence="8" id="KW-1185">Reference proteome</keyword>
<dbReference type="InterPro" id="IPR058649">
    <property type="entry name" value="CzcB_C"/>
</dbReference>
<dbReference type="Proteomes" id="UP001501436">
    <property type="component" value="Unassembled WGS sequence"/>
</dbReference>
<evidence type="ECO:0000259" key="5">
    <source>
        <dbReference type="Pfam" id="PF25954"/>
    </source>
</evidence>
<evidence type="ECO:0000313" key="8">
    <source>
        <dbReference type="Proteomes" id="UP001501436"/>
    </source>
</evidence>
<organism evidence="7 8">
    <name type="scientific">Mucilaginibacter defluvii</name>
    <dbReference type="NCBI Taxonomy" id="1196019"/>
    <lineage>
        <taxon>Bacteria</taxon>
        <taxon>Pseudomonadati</taxon>
        <taxon>Bacteroidota</taxon>
        <taxon>Sphingobacteriia</taxon>
        <taxon>Sphingobacteriales</taxon>
        <taxon>Sphingobacteriaceae</taxon>
        <taxon>Mucilaginibacter</taxon>
    </lineage>
</organism>
<evidence type="ECO:0000313" key="7">
    <source>
        <dbReference type="EMBL" id="GAA4919942.1"/>
    </source>
</evidence>
<name>A0ABP9FWZ2_9SPHI</name>
<feature type="compositionally biased region" description="Gly residues" evidence="2">
    <location>
        <begin position="187"/>
        <end position="199"/>
    </location>
</feature>
<dbReference type="Pfam" id="PF25919">
    <property type="entry name" value="BSH_CusB"/>
    <property type="match status" value="1"/>
</dbReference>
<dbReference type="PANTHER" id="PTHR30097:SF4">
    <property type="entry name" value="SLR6042 PROTEIN"/>
    <property type="match status" value="1"/>
</dbReference>
<dbReference type="InterPro" id="IPR058791">
    <property type="entry name" value="3HB_CusB"/>
</dbReference>
<evidence type="ECO:0000259" key="6">
    <source>
        <dbReference type="Pfam" id="PF25975"/>
    </source>
</evidence>
<dbReference type="InterPro" id="IPR051909">
    <property type="entry name" value="MFP_Cation_Efflux"/>
</dbReference>